<evidence type="ECO:0000256" key="8">
    <source>
        <dbReference type="PIRNR" id="PIRNR009415"/>
    </source>
</evidence>
<comment type="function">
    <text evidence="7">TFIIA is a component of the transcription machinery of RNA polymerase II and plays an important role in transcriptional activation. TFIIA in a complex with TBP mediates transcriptional activity.</text>
</comment>
<evidence type="ECO:0000256" key="2">
    <source>
        <dbReference type="ARBA" id="ARBA00007675"/>
    </source>
</evidence>
<feature type="domain" description="Transcription initiation factor IIA gamma subunit N-terminal" evidence="9">
    <location>
        <begin position="1"/>
        <end position="44"/>
    </location>
</feature>
<gene>
    <name evidence="11" type="primary">GTF2A2</name>
    <name evidence="11" type="ORF">TCON_1824</name>
</gene>
<dbReference type="InterPro" id="IPR003194">
    <property type="entry name" value="TFIIA_gsu"/>
</dbReference>
<reference evidence="11 12" key="1">
    <citation type="submission" date="2019-01" db="EMBL/GenBank/DDBJ databases">
        <title>Genomes sequencing and comparative genomics of infectious freshwater microsporidia, Cucumispora dikerogammari and Thelohania contejeani.</title>
        <authorList>
            <person name="Cormier A."/>
            <person name="Giraud I."/>
            <person name="Wattier R."/>
            <person name="Teixeira M."/>
            <person name="Grandjean F."/>
            <person name="Rigaud T."/>
            <person name="Cordaux R."/>
        </authorList>
    </citation>
    <scope>NUCLEOTIDE SEQUENCE [LARGE SCALE GENOMIC DNA]</scope>
    <source>
        <strain evidence="11">T1</strain>
        <tissue evidence="11">Spores</tissue>
    </source>
</reference>
<dbReference type="InterPro" id="IPR015872">
    <property type="entry name" value="TFIIA_gsu_N"/>
</dbReference>
<dbReference type="Pfam" id="PF02751">
    <property type="entry name" value="TFIIA_gamma_C"/>
    <property type="match status" value="1"/>
</dbReference>
<dbReference type="Pfam" id="PF02268">
    <property type="entry name" value="TFIIA_gamma_N"/>
    <property type="match status" value="1"/>
</dbReference>
<evidence type="ECO:0000256" key="4">
    <source>
        <dbReference type="ARBA" id="ARBA00023015"/>
    </source>
</evidence>
<dbReference type="InterPro" id="IPR009083">
    <property type="entry name" value="TFIIA_a-hlx"/>
</dbReference>
<dbReference type="Gene3D" id="1.10.287.190">
    <property type="entry name" value="Transcription factor IIA gamma subunit, alpha-helical domain"/>
    <property type="match status" value="1"/>
</dbReference>
<comment type="similarity">
    <text evidence="2 8">Belongs to the TFIIA subunit 2 family.</text>
</comment>
<sequence>MYEFYRQSKIGQALQDSIEDIMRSNRLTPTQANQILQKFDEAIPVVFARTVQSNINFKGAISSYNFVDGVWKFSTRNFVMTVNNELIRCDYVKIVACDSDTSVDVGRRKRKPKNISG</sequence>
<dbReference type="CDD" id="cd10014">
    <property type="entry name" value="TFIIA_gamma_C"/>
    <property type="match status" value="1"/>
</dbReference>
<evidence type="ECO:0000259" key="9">
    <source>
        <dbReference type="Pfam" id="PF02268"/>
    </source>
</evidence>
<organism evidence="11 12">
    <name type="scientific">Astathelohania contejeani</name>
    <dbReference type="NCBI Taxonomy" id="164912"/>
    <lineage>
        <taxon>Eukaryota</taxon>
        <taxon>Fungi</taxon>
        <taxon>Fungi incertae sedis</taxon>
        <taxon>Microsporidia</taxon>
        <taxon>Astathelohaniidae</taxon>
        <taxon>Astathelohania</taxon>
    </lineage>
</organism>
<dbReference type="Proteomes" id="UP001516464">
    <property type="component" value="Unassembled WGS sequence"/>
</dbReference>
<proteinExistence type="inferred from homology"/>
<evidence type="ECO:0000256" key="5">
    <source>
        <dbReference type="ARBA" id="ARBA00023163"/>
    </source>
</evidence>
<evidence type="ECO:0000313" key="11">
    <source>
        <dbReference type="EMBL" id="KAF7682965.1"/>
    </source>
</evidence>
<comment type="caution">
    <text evidence="11">The sequence shown here is derived from an EMBL/GenBank/DDBJ whole genome shotgun (WGS) entry which is preliminary data.</text>
</comment>
<name>A0ABQ7HXT2_9MICR</name>
<dbReference type="InterPro" id="IPR015871">
    <property type="entry name" value="TFIIA_gsu_C"/>
</dbReference>
<feature type="domain" description="Transcription initiation factor IIA gamma subunit C-terminal" evidence="10">
    <location>
        <begin position="58"/>
        <end position="99"/>
    </location>
</feature>
<dbReference type="Gene3D" id="2.30.18.10">
    <property type="entry name" value="Transcription factor IIA (TFIIA), beta-barrel domain"/>
    <property type="match status" value="1"/>
</dbReference>
<dbReference type="PIRSF" id="PIRSF009415">
    <property type="entry name" value="Hum_TFIIA_gamma"/>
    <property type="match status" value="1"/>
</dbReference>
<keyword evidence="4 8" id="KW-0805">Transcription regulation</keyword>
<evidence type="ECO:0000256" key="7">
    <source>
        <dbReference type="ARBA" id="ARBA00024733"/>
    </source>
</evidence>
<evidence type="ECO:0000256" key="3">
    <source>
        <dbReference type="ARBA" id="ARBA00019928"/>
    </source>
</evidence>
<dbReference type="EMBL" id="SBIQ01000150">
    <property type="protein sequence ID" value="KAF7682965.1"/>
    <property type="molecule type" value="Genomic_DNA"/>
</dbReference>
<accession>A0ABQ7HXT2</accession>
<keyword evidence="12" id="KW-1185">Reference proteome</keyword>
<dbReference type="InterPro" id="IPR009088">
    <property type="entry name" value="TFIIA_b-brl"/>
</dbReference>
<keyword evidence="6 8" id="KW-0539">Nucleus</keyword>
<keyword evidence="5 8" id="KW-0804">Transcription</keyword>
<evidence type="ECO:0000256" key="6">
    <source>
        <dbReference type="ARBA" id="ARBA00023242"/>
    </source>
</evidence>
<evidence type="ECO:0000259" key="10">
    <source>
        <dbReference type="Pfam" id="PF02751"/>
    </source>
</evidence>
<evidence type="ECO:0000256" key="1">
    <source>
        <dbReference type="ARBA" id="ARBA00004123"/>
    </source>
</evidence>
<dbReference type="PANTHER" id="PTHR10966">
    <property type="entry name" value="TRANSCRIPTION INITIATION FACTOR IIA SUBUNIT 2"/>
    <property type="match status" value="1"/>
</dbReference>
<protein>
    <recommendedName>
        <fullName evidence="3 8">Transcription initiation factor IIA subunit 2</fullName>
    </recommendedName>
</protein>
<comment type="subcellular location">
    <subcellularLocation>
        <location evidence="1 8">Nucleus</location>
    </subcellularLocation>
</comment>
<dbReference type="SUPFAM" id="SSF47396">
    <property type="entry name" value="Transcription factor IIA (TFIIA), alpha-helical domain"/>
    <property type="match status" value="1"/>
</dbReference>
<evidence type="ECO:0000313" key="12">
    <source>
        <dbReference type="Proteomes" id="UP001516464"/>
    </source>
</evidence>
<dbReference type="SUPFAM" id="SSF50784">
    <property type="entry name" value="Transcription factor IIA (TFIIA), beta-barrel domain"/>
    <property type="match status" value="1"/>
</dbReference>